<sequence>MYFGGVMKPNIYLKLYIVFMAIILSACTKGIPLDSMPLQPVPKESITSQSIYINGDKYNSIMEYDKNAGIILIDFFDANNQPVKIVRAKTTKAKLILPNSKFEMIMFKNPAIKSYPSGSRRAKRQWRLKPKGEVIYAKDERLKNISHFSLFVQLKIYGNNYLLNYVFHQKPFQQDSGAMQLQSDEIYS</sequence>
<dbReference type="Proteomes" id="UP000427769">
    <property type="component" value="Chromosome"/>
</dbReference>
<dbReference type="AlphaFoldDB" id="A0A5K7ZB96"/>
<evidence type="ECO:0000313" key="2">
    <source>
        <dbReference type="Proteomes" id="UP000427769"/>
    </source>
</evidence>
<dbReference type="KEGG" id="dwd:DSCW_48660"/>
<proteinExistence type="predicted"/>
<protein>
    <submittedName>
        <fullName evidence="1">Uncharacterized protein</fullName>
    </submittedName>
</protein>
<accession>A0A5K7ZB96</accession>
<name>A0A5K7ZB96_9BACT</name>
<evidence type="ECO:0000313" key="1">
    <source>
        <dbReference type="EMBL" id="BBO77449.1"/>
    </source>
</evidence>
<organism evidence="1 2">
    <name type="scientific">Desulfosarcina widdelii</name>
    <dbReference type="NCBI Taxonomy" id="947919"/>
    <lineage>
        <taxon>Bacteria</taxon>
        <taxon>Pseudomonadati</taxon>
        <taxon>Thermodesulfobacteriota</taxon>
        <taxon>Desulfobacteria</taxon>
        <taxon>Desulfobacterales</taxon>
        <taxon>Desulfosarcinaceae</taxon>
        <taxon>Desulfosarcina</taxon>
    </lineage>
</organism>
<dbReference type="EMBL" id="AP021875">
    <property type="protein sequence ID" value="BBO77449.1"/>
    <property type="molecule type" value="Genomic_DNA"/>
</dbReference>
<gene>
    <name evidence="1" type="ORF">DSCW_48660</name>
</gene>
<keyword evidence="2" id="KW-1185">Reference proteome</keyword>
<reference evidence="1 2" key="1">
    <citation type="submission" date="2019-11" db="EMBL/GenBank/DDBJ databases">
        <title>Comparative genomics of hydrocarbon-degrading Desulfosarcina strains.</title>
        <authorList>
            <person name="Watanabe M."/>
            <person name="Kojima H."/>
            <person name="Fukui M."/>
        </authorList>
    </citation>
    <scope>NUCLEOTIDE SEQUENCE [LARGE SCALE GENOMIC DNA]</scope>
    <source>
        <strain evidence="1 2">PP31</strain>
    </source>
</reference>